<comment type="caution">
    <text evidence="2">The sequence shown here is derived from an EMBL/GenBank/DDBJ whole genome shotgun (WGS) entry which is preliminary data.</text>
</comment>
<accession>A0A9P8KUX2</accession>
<proteinExistence type="predicted"/>
<dbReference type="EMBL" id="JAIMJC010000003">
    <property type="protein sequence ID" value="KAH0527724.1"/>
    <property type="molecule type" value="Genomic_DNA"/>
</dbReference>
<evidence type="ECO:0000313" key="3">
    <source>
        <dbReference type="Proteomes" id="UP000826573"/>
    </source>
</evidence>
<name>A0A9P8KUX2_9HYPO</name>
<reference evidence="2 3" key="1">
    <citation type="submission" date="2021-08" db="EMBL/GenBank/DDBJ databases">
        <title>The highly contiguous genome resource for Trichoderma semiorbis FJ059, a fungal antagonistic to plant pathogens.</title>
        <authorList>
            <person name="Liu T."/>
        </authorList>
    </citation>
    <scope>NUCLEOTIDE SEQUENCE [LARGE SCALE GENOMIC DNA]</scope>
    <source>
        <strain evidence="2 3">FJ059</strain>
    </source>
</reference>
<dbReference type="AlphaFoldDB" id="A0A9P8KUX2"/>
<feature type="region of interest" description="Disordered" evidence="1">
    <location>
        <begin position="18"/>
        <end position="72"/>
    </location>
</feature>
<protein>
    <submittedName>
        <fullName evidence="2">Uncharacterized protein</fullName>
    </submittedName>
</protein>
<feature type="compositionally biased region" description="Acidic residues" evidence="1">
    <location>
        <begin position="28"/>
        <end position="65"/>
    </location>
</feature>
<keyword evidence="3" id="KW-1185">Reference proteome</keyword>
<evidence type="ECO:0000313" key="2">
    <source>
        <dbReference type="EMBL" id="KAH0527724.1"/>
    </source>
</evidence>
<gene>
    <name evidence="2" type="ORF">TsFJ059_002678</name>
</gene>
<dbReference type="Proteomes" id="UP000826573">
    <property type="component" value="Unassembled WGS sequence"/>
</dbReference>
<organism evidence="2 3">
    <name type="scientific">Trichoderma semiorbis</name>
    <dbReference type="NCBI Taxonomy" id="1491008"/>
    <lineage>
        <taxon>Eukaryota</taxon>
        <taxon>Fungi</taxon>
        <taxon>Dikarya</taxon>
        <taxon>Ascomycota</taxon>
        <taxon>Pezizomycotina</taxon>
        <taxon>Sordariomycetes</taxon>
        <taxon>Hypocreomycetidae</taxon>
        <taxon>Hypocreales</taxon>
        <taxon>Hypocreaceae</taxon>
        <taxon>Trichoderma</taxon>
    </lineage>
</organism>
<evidence type="ECO:0000256" key="1">
    <source>
        <dbReference type="SAM" id="MobiDB-lite"/>
    </source>
</evidence>
<sequence length="72" mass="7861">MARQKILLAPDSPELLQAYKGMDRVDEPEVEEVADSDSGEEEETDSSLSDSEEDDSDGESQDEDETPARAGN</sequence>